<dbReference type="RefSeq" id="XP_008298535.1">
    <property type="nucleotide sequence ID" value="XM_008300313.1"/>
</dbReference>
<dbReference type="GO" id="GO:0046872">
    <property type="term" value="F:metal ion binding"/>
    <property type="evidence" value="ECO:0007669"/>
    <property type="project" value="UniProtKB-KW"/>
</dbReference>
<dbReference type="CTD" id="124637"/>
<dbReference type="PANTHER" id="PTHR21281:SF0">
    <property type="entry name" value="CYTOCHROME B5 DOMAIN-CONTAINING PROTEIN 1"/>
    <property type="match status" value="1"/>
</dbReference>
<dbReference type="PROSITE" id="PS50255">
    <property type="entry name" value="CYTOCHROME_B5_2"/>
    <property type="match status" value="1"/>
</dbReference>
<dbReference type="PANTHER" id="PTHR21281">
    <property type="entry name" value="CYTOCHROME B5 DOMAIN-CONTAINING PROTEIN 1"/>
    <property type="match status" value="1"/>
</dbReference>
<proteinExistence type="inferred from homology"/>
<keyword evidence="3" id="KW-0349">Heme</keyword>
<evidence type="ECO:0000256" key="4">
    <source>
        <dbReference type="ARBA" id="ARBA00022723"/>
    </source>
</evidence>
<comment type="subcellular location">
    <subcellularLocation>
        <location evidence="1">Cytoplasm</location>
        <location evidence="1">Cytoskeleton</location>
        <location evidence="1">Cilium axoneme</location>
    </subcellularLocation>
</comment>
<keyword evidence="5" id="KW-0408">Iron</keyword>
<gene>
    <name evidence="13" type="primary">cyb5d1</name>
</gene>
<evidence type="ECO:0000256" key="7">
    <source>
        <dbReference type="ARBA" id="ARBA00023273"/>
    </source>
</evidence>
<dbReference type="InterPro" id="IPR036400">
    <property type="entry name" value="Cyt_B5-like_heme/steroid_sf"/>
</dbReference>
<evidence type="ECO:0000256" key="1">
    <source>
        <dbReference type="ARBA" id="ARBA00004430"/>
    </source>
</evidence>
<evidence type="ECO:0000259" key="11">
    <source>
        <dbReference type="PROSITE" id="PS50255"/>
    </source>
</evidence>
<dbReference type="InterPro" id="IPR052320">
    <property type="entry name" value="Cytochrome_b5_domain"/>
</dbReference>
<dbReference type="AlphaFoldDB" id="A0A9Y4NJS9"/>
<evidence type="ECO:0000256" key="2">
    <source>
        <dbReference type="ARBA" id="ARBA00022490"/>
    </source>
</evidence>
<evidence type="ECO:0000256" key="9">
    <source>
        <dbReference type="ARBA" id="ARBA00040649"/>
    </source>
</evidence>
<dbReference type="Pfam" id="PF00173">
    <property type="entry name" value="Cyt-b5"/>
    <property type="match status" value="1"/>
</dbReference>
<organism evidence="12 13">
    <name type="scientific">Stegastes partitus</name>
    <name type="common">bicolor damselfish</name>
    <dbReference type="NCBI Taxonomy" id="144197"/>
    <lineage>
        <taxon>Eukaryota</taxon>
        <taxon>Metazoa</taxon>
        <taxon>Chordata</taxon>
        <taxon>Craniata</taxon>
        <taxon>Vertebrata</taxon>
        <taxon>Euteleostomi</taxon>
        <taxon>Actinopterygii</taxon>
        <taxon>Neopterygii</taxon>
        <taxon>Teleostei</taxon>
        <taxon>Neoteleostei</taxon>
        <taxon>Acanthomorphata</taxon>
        <taxon>Ovalentaria</taxon>
        <taxon>Pomacentridae</taxon>
        <taxon>Stegastes</taxon>
    </lineage>
</organism>
<dbReference type="InterPro" id="IPR001199">
    <property type="entry name" value="Cyt_B5-like_heme/steroid-bd"/>
</dbReference>
<comment type="function">
    <text evidence="10">Radial spoke stalk protein that binds heme under oxidizing conditions. Required for the coordinated beating of multiple cilia maybe by functioning in a redox signaling pathway.</text>
</comment>
<evidence type="ECO:0000256" key="10">
    <source>
        <dbReference type="ARBA" id="ARBA00046139"/>
    </source>
</evidence>
<accession>A0A9Y4NJS9</accession>
<dbReference type="GO" id="GO:0003341">
    <property type="term" value="P:cilium movement"/>
    <property type="evidence" value="ECO:0007669"/>
    <property type="project" value="TreeGrafter"/>
</dbReference>
<keyword evidence="7" id="KW-0966">Cell projection</keyword>
<protein>
    <recommendedName>
        <fullName evidence="9">Cytochrome b5 domain-containing protein 1</fullName>
    </recommendedName>
</protein>
<dbReference type="SUPFAM" id="SSF55856">
    <property type="entry name" value="Cytochrome b5-like heme/steroid binding domain"/>
    <property type="match status" value="1"/>
</dbReference>
<evidence type="ECO:0000256" key="6">
    <source>
        <dbReference type="ARBA" id="ARBA00023212"/>
    </source>
</evidence>
<comment type="similarity">
    <text evidence="8">Belongs to the cytochrome b5 family.</text>
</comment>
<dbReference type="Gene3D" id="3.10.120.10">
    <property type="entry name" value="Cytochrome b5-like heme/steroid binding domain"/>
    <property type="match status" value="1"/>
</dbReference>
<keyword evidence="12" id="KW-1185">Reference proteome</keyword>
<keyword evidence="4" id="KW-0479">Metal-binding</keyword>
<dbReference type="GO" id="GO:0005930">
    <property type="term" value="C:axoneme"/>
    <property type="evidence" value="ECO:0007669"/>
    <property type="project" value="UniProtKB-SubCell"/>
</dbReference>
<evidence type="ECO:0000256" key="8">
    <source>
        <dbReference type="ARBA" id="ARBA00038168"/>
    </source>
</evidence>
<keyword evidence="2" id="KW-0963">Cytoplasm</keyword>
<evidence type="ECO:0000256" key="3">
    <source>
        <dbReference type="ARBA" id="ARBA00022617"/>
    </source>
</evidence>
<evidence type="ECO:0000313" key="12">
    <source>
        <dbReference type="Proteomes" id="UP000694891"/>
    </source>
</evidence>
<sequence>MVRPKFFTPSEVAAHNTAADLWVSFLGKVCDLSPLMSRYGGDALLLPIVESAGKDISSWFDPQTQDVRTYVDPGSSCVRYYTPRGRFIHVPPAGPRSDWASDFGEPWWRDQNYQVGLLSTKTRWIRVINTLTSQEQRLEVSCSTGALWDIVQRYLRYNAHARSYTWKHDGRSLDMSWTLSENGVVDGDAELEELRLDRDAFTPAILLHFNDDLTEG</sequence>
<name>A0A9Y4NJS9_9TELE</name>
<reference evidence="13" key="1">
    <citation type="submission" date="2025-08" db="UniProtKB">
        <authorList>
            <consortium name="RefSeq"/>
        </authorList>
    </citation>
    <scope>IDENTIFICATION</scope>
</reference>
<keyword evidence="6" id="KW-0206">Cytoskeleton</keyword>
<evidence type="ECO:0000313" key="13">
    <source>
        <dbReference type="RefSeq" id="XP_008298535.1"/>
    </source>
</evidence>
<evidence type="ECO:0000256" key="5">
    <source>
        <dbReference type="ARBA" id="ARBA00023004"/>
    </source>
</evidence>
<dbReference type="Proteomes" id="UP000694891">
    <property type="component" value="Unplaced"/>
</dbReference>
<feature type="domain" description="Cytochrome b5 heme-binding" evidence="11">
    <location>
        <begin position="4"/>
        <end position="119"/>
    </location>
</feature>
<dbReference type="SMART" id="SM01117">
    <property type="entry name" value="Cyt-b5"/>
    <property type="match status" value="1"/>
</dbReference>